<dbReference type="InterPro" id="IPR004564">
    <property type="entry name" value="OM_lipoprot_carrier_LolA-like"/>
</dbReference>
<dbReference type="EMBL" id="CP091521">
    <property type="protein sequence ID" value="UOP04641.1"/>
    <property type="molecule type" value="Genomic_DNA"/>
</dbReference>
<reference evidence="3" key="2">
    <citation type="submission" date="2024-09" db="EMBL/GenBank/DDBJ databases">
        <authorList>
            <person name="Veyrier F.J."/>
        </authorList>
    </citation>
    <scope>NUCLEOTIDE SEQUENCE</scope>
    <source>
        <strain evidence="3">17694</strain>
    </source>
</reference>
<dbReference type="CDD" id="cd16325">
    <property type="entry name" value="LolA"/>
    <property type="match status" value="1"/>
</dbReference>
<feature type="chain" id="PRO_5035889361" evidence="2">
    <location>
        <begin position="22"/>
        <end position="201"/>
    </location>
</feature>
<dbReference type="InterPro" id="IPR029046">
    <property type="entry name" value="LolA/LolB/LppX"/>
</dbReference>
<keyword evidence="3" id="KW-0449">Lipoprotein</keyword>
<dbReference type="PANTHER" id="PTHR35869:SF1">
    <property type="entry name" value="OUTER-MEMBRANE LIPOPROTEIN CARRIER PROTEIN"/>
    <property type="match status" value="1"/>
</dbReference>
<dbReference type="AlphaFoldDB" id="A0A8T9MTQ3"/>
<dbReference type="RefSeq" id="WP_027009869.1">
    <property type="nucleotide sequence ID" value="NZ_CP091521.1"/>
</dbReference>
<evidence type="ECO:0000313" key="4">
    <source>
        <dbReference type="Proteomes" id="UP000831534"/>
    </source>
</evidence>
<keyword evidence="1 2" id="KW-0732">Signal</keyword>
<keyword evidence="4" id="KW-1185">Reference proteome</keyword>
<dbReference type="PANTHER" id="PTHR35869">
    <property type="entry name" value="OUTER-MEMBRANE LIPOPROTEIN CARRIER PROTEIN"/>
    <property type="match status" value="1"/>
</dbReference>
<dbReference type="Proteomes" id="UP000831534">
    <property type="component" value="Chromosome"/>
</dbReference>
<protein>
    <submittedName>
        <fullName evidence="3">Outer membrane lipoprotein carrier protein LolA</fullName>
    </submittedName>
</protein>
<sequence length="201" mass="22265">MKTKLFFSTLLLTAAAAAAQAFSPADLQAQLQKNQTVQGQFEQSRFIRSLNRPMQTSGTFVLQRQKGLLWQVQKPLEIKLRVRGDGIAQWDAKNRRWHGNGAGHAQAAQVKLFMALLGGDTAALNKQFDLRLSGSPQNWSLKLQPKTAVMKQVFEGIDVAGNGALIQKVELREKQGERTVMRFLAQQANRPLAADARAALE</sequence>
<dbReference type="KEGG" id="ckh:LVJ77_10565"/>
<dbReference type="SUPFAM" id="SSF89392">
    <property type="entry name" value="Prokaryotic lipoproteins and lipoprotein localization factors"/>
    <property type="match status" value="1"/>
</dbReference>
<accession>A0A8T9MTQ3</accession>
<evidence type="ECO:0000313" key="3">
    <source>
        <dbReference type="EMBL" id="UOP04641.1"/>
    </source>
</evidence>
<organism evidence="3 4">
    <name type="scientific">Conchiformibius kuhniae</name>
    <dbReference type="NCBI Taxonomy" id="211502"/>
    <lineage>
        <taxon>Bacteria</taxon>
        <taxon>Pseudomonadati</taxon>
        <taxon>Pseudomonadota</taxon>
        <taxon>Betaproteobacteria</taxon>
        <taxon>Neisseriales</taxon>
        <taxon>Neisseriaceae</taxon>
        <taxon>Conchiformibius</taxon>
    </lineage>
</organism>
<proteinExistence type="predicted"/>
<dbReference type="Pfam" id="PF19574">
    <property type="entry name" value="LolA_3"/>
    <property type="match status" value="1"/>
</dbReference>
<name>A0A8T9MTQ3_9NEIS</name>
<dbReference type="Gene3D" id="2.50.20.10">
    <property type="entry name" value="Lipoprotein localisation LolA/LolB/LppX"/>
    <property type="match status" value="1"/>
</dbReference>
<feature type="signal peptide" evidence="2">
    <location>
        <begin position="1"/>
        <end position="21"/>
    </location>
</feature>
<evidence type="ECO:0000256" key="1">
    <source>
        <dbReference type="ARBA" id="ARBA00022729"/>
    </source>
</evidence>
<reference evidence="3" key="1">
    <citation type="journal article" date="2022" name="Res Sq">
        <title>Evolution of multicellular longitudinally dividing oral cavity symbionts (Neisseriaceae).</title>
        <authorList>
            <person name="Nyongesa S."/>
            <person name="Weber P."/>
            <person name="Bernet E."/>
            <person name="Pullido F."/>
            <person name="Nieckarz M."/>
            <person name="Delaby M."/>
            <person name="Nieves C."/>
            <person name="Viehboeck T."/>
            <person name="Krause N."/>
            <person name="Rivera-Millot A."/>
            <person name="Nakamura A."/>
            <person name="Vischer N."/>
            <person name="VanNieuwenhze M."/>
            <person name="Brun Y."/>
            <person name="Cava F."/>
            <person name="Bulgheresi S."/>
            <person name="Veyrier F."/>
        </authorList>
    </citation>
    <scope>NUCLEOTIDE SEQUENCE</scope>
    <source>
        <strain evidence="3">17694</strain>
    </source>
</reference>
<gene>
    <name evidence="3" type="ORF">LVJ77_10565</name>
</gene>
<evidence type="ECO:0000256" key="2">
    <source>
        <dbReference type="SAM" id="SignalP"/>
    </source>
</evidence>